<gene>
    <name evidence="1" type="ORF">J2Z35_002621</name>
</gene>
<dbReference type="Proteomes" id="UP001314903">
    <property type="component" value="Unassembled WGS sequence"/>
</dbReference>
<keyword evidence="2" id="KW-1185">Reference proteome</keyword>
<accession>A0ABS4KNJ9</accession>
<sequence>MAEYIEDFFEKFFEHKDDLNRQFHQGDISKKEYIEENYYKLMEMGQKPYKYVDNVFKALYNYQYYNMTGKFYKLRLREFEKYNKHPEKEREYYKKIQDCYYRKDQSTLKLLDLVDYYDVEGYYISVKSKDLKNKLFEIVVDSHEIKAVLHSVNPLIVEKMKENGIFSTKSKKSVIKSYINSRY</sequence>
<dbReference type="InterPro" id="IPR046590">
    <property type="entry name" value="DUF6648"/>
</dbReference>
<evidence type="ECO:0000313" key="2">
    <source>
        <dbReference type="Proteomes" id="UP001314903"/>
    </source>
</evidence>
<dbReference type="Pfam" id="PF20353">
    <property type="entry name" value="DUF6648"/>
    <property type="match status" value="1"/>
</dbReference>
<reference evidence="1 2" key="1">
    <citation type="submission" date="2021-03" db="EMBL/GenBank/DDBJ databases">
        <title>Genomic Encyclopedia of Type Strains, Phase IV (KMG-IV): sequencing the most valuable type-strain genomes for metagenomic binning, comparative biology and taxonomic classification.</title>
        <authorList>
            <person name="Goeker M."/>
        </authorList>
    </citation>
    <scope>NUCLEOTIDE SEQUENCE [LARGE SCALE GENOMIC DNA]</scope>
    <source>
        <strain evidence="1 2">DSM 27512</strain>
    </source>
</reference>
<name>A0ABS4KNJ9_9FIRM</name>
<organism evidence="1 2">
    <name type="scientific">Acetoanaerobium pronyense</name>
    <dbReference type="NCBI Taxonomy" id="1482736"/>
    <lineage>
        <taxon>Bacteria</taxon>
        <taxon>Bacillati</taxon>
        <taxon>Bacillota</taxon>
        <taxon>Clostridia</taxon>
        <taxon>Peptostreptococcales</taxon>
        <taxon>Filifactoraceae</taxon>
        <taxon>Acetoanaerobium</taxon>
    </lineage>
</organism>
<protein>
    <submittedName>
        <fullName evidence="1">Uncharacterized protein</fullName>
    </submittedName>
</protein>
<evidence type="ECO:0000313" key="1">
    <source>
        <dbReference type="EMBL" id="MBP2028791.1"/>
    </source>
</evidence>
<comment type="caution">
    <text evidence="1">The sequence shown here is derived from an EMBL/GenBank/DDBJ whole genome shotgun (WGS) entry which is preliminary data.</text>
</comment>
<dbReference type="EMBL" id="JAGGLI010000040">
    <property type="protein sequence ID" value="MBP2028791.1"/>
    <property type="molecule type" value="Genomic_DNA"/>
</dbReference>
<dbReference type="RefSeq" id="WP_209661846.1">
    <property type="nucleotide sequence ID" value="NZ_JAGGLI010000040.1"/>
</dbReference>
<proteinExistence type="predicted"/>